<feature type="transmembrane region" description="Helical" evidence="1">
    <location>
        <begin position="37"/>
        <end position="56"/>
    </location>
</feature>
<evidence type="ECO:0000313" key="3">
    <source>
        <dbReference type="Proteomes" id="UP000694251"/>
    </source>
</evidence>
<reference evidence="2 3" key="1">
    <citation type="submission" date="2020-12" db="EMBL/GenBank/DDBJ databases">
        <title>Concerted genomic and epigenomic changes stabilize Arabidopsis allopolyploids.</title>
        <authorList>
            <person name="Chen Z."/>
        </authorList>
    </citation>
    <scope>NUCLEOTIDE SEQUENCE [LARGE SCALE GENOMIC DNA]</scope>
    <source>
        <strain evidence="2">As9502</strain>
        <tissue evidence="2">Leaf</tissue>
    </source>
</reference>
<organism evidence="2 3">
    <name type="scientific">Arabidopsis suecica</name>
    <name type="common">Swedish thale-cress</name>
    <name type="synonym">Cardaminopsis suecica</name>
    <dbReference type="NCBI Taxonomy" id="45249"/>
    <lineage>
        <taxon>Eukaryota</taxon>
        <taxon>Viridiplantae</taxon>
        <taxon>Streptophyta</taxon>
        <taxon>Embryophyta</taxon>
        <taxon>Tracheophyta</taxon>
        <taxon>Spermatophyta</taxon>
        <taxon>Magnoliopsida</taxon>
        <taxon>eudicotyledons</taxon>
        <taxon>Gunneridae</taxon>
        <taxon>Pentapetalae</taxon>
        <taxon>rosids</taxon>
        <taxon>malvids</taxon>
        <taxon>Brassicales</taxon>
        <taxon>Brassicaceae</taxon>
        <taxon>Camelineae</taxon>
        <taxon>Arabidopsis</taxon>
    </lineage>
</organism>
<dbReference type="Proteomes" id="UP000694251">
    <property type="component" value="Chromosome 13"/>
</dbReference>
<sequence>MLLPQSSFCQSLIIRGFEKMLFLFLREREQLKNINTILQYLGGISAVGILNPLGGLDQNGHVRFRHKASYYVYFGCAEFAFLASLVGAVYQTVNVSRDAARIRRMFRNGFIILSILSDCLHRWGLDDCPDPGGEECLVRPDWRNSGCSVEDGCLDRCLVSQALSDGAVKLITAAYPNNSWTIEE</sequence>
<proteinExistence type="predicted"/>
<dbReference type="AlphaFoldDB" id="A0A8T1XZT0"/>
<accession>A0A8T1XZT0</accession>
<keyword evidence="1" id="KW-0472">Membrane</keyword>
<protein>
    <submittedName>
        <fullName evidence="2">Uncharacterized protein</fullName>
    </submittedName>
</protein>
<name>A0A8T1XZT0_ARASU</name>
<dbReference type="EMBL" id="JAEFBJ010000013">
    <property type="protein sequence ID" value="KAG7536614.1"/>
    <property type="molecule type" value="Genomic_DNA"/>
</dbReference>
<feature type="transmembrane region" description="Helical" evidence="1">
    <location>
        <begin position="68"/>
        <end position="90"/>
    </location>
</feature>
<keyword evidence="1" id="KW-0812">Transmembrane</keyword>
<keyword evidence="1" id="KW-1133">Transmembrane helix</keyword>
<evidence type="ECO:0000313" key="2">
    <source>
        <dbReference type="EMBL" id="KAG7536614.1"/>
    </source>
</evidence>
<keyword evidence="3" id="KW-1185">Reference proteome</keyword>
<comment type="caution">
    <text evidence="2">The sequence shown here is derived from an EMBL/GenBank/DDBJ whole genome shotgun (WGS) entry which is preliminary data.</text>
</comment>
<gene>
    <name evidence="2" type="ORF">ISN44_As13g005500</name>
</gene>
<evidence type="ECO:0000256" key="1">
    <source>
        <dbReference type="SAM" id="Phobius"/>
    </source>
</evidence>